<dbReference type="EMBL" id="MU005773">
    <property type="protein sequence ID" value="KAF2707629.1"/>
    <property type="molecule type" value="Genomic_DNA"/>
</dbReference>
<evidence type="ECO:0000256" key="2">
    <source>
        <dbReference type="ARBA" id="ARBA00022723"/>
    </source>
</evidence>
<evidence type="ECO:0000256" key="4">
    <source>
        <dbReference type="ARBA" id="ARBA00022842"/>
    </source>
</evidence>
<evidence type="ECO:0000256" key="1">
    <source>
        <dbReference type="ARBA" id="ARBA00022722"/>
    </source>
</evidence>
<dbReference type="Pfam" id="PF21170">
    <property type="entry name" value="FAN1_TPR"/>
    <property type="match status" value="1"/>
</dbReference>
<feature type="region of interest" description="Disordered" evidence="6">
    <location>
        <begin position="1"/>
        <end position="78"/>
    </location>
</feature>
<dbReference type="InterPro" id="IPR033315">
    <property type="entry name" value="Fan1-like"/>
</dbReference>
<accession>A0A6G1K425</accession>
<feature type="region of interest" description="Disordered" evidence="6">
    <location>
        <begin position="328"/>
        <end position="352"/>
    </location>
</feature>
<dbReference type="CDD" id="cd22326">
    <property type="entry name" value="FAN1-like"/>
    <property type="match status" value="1"/>
</dbReference>
<keyword evidence="9" id="KW-1185">Reference proteome</keyword>
<dbReference type="InterPro" id="IPR049126">
    <property type="entry name" value="FAN1-like_TPR"/>
</dbReference>
<keyword evidence="2 5" id="KW-0479">Metal-binding</keyword>
<evidence type="ECO:0000256" key="5">
    <source>
        <dbReference type="RuleBase" id="RU365033"/>
    </source>
</evidence>
<dbReference type="InterPro" id="IPR014883">
    <property type="entry name" value="VRR_NUC"/>
</dbReference>
<protein>
    <recommendedName>
        <fullName evidence="5">Fanconi-associated nuclease</fullName>
        <ecNumber evidence="5">3.1.4.1</ecNumber>
    </recommendedName>
</protein>
<dbReference type="Pfam" id="PF08774">
    <property type="entry name" value="VRR_NUC"/>
    <property type="match status" value="1"/>
</dbReference>
<keyword evidence="5" id="KW-0227">DNA damage</keyword>
<keyword evidence="5" id="KW-0539">Nucleus</keyword>
<feature type="compositionally biased region" description="Basic residues" evidence="6">
    <location>
        <begin position="52"/>
        <end position="66"/>
    </location>
</feature>
<sequence>MAPLNNRSLSKHNSMLNRYIIKHPKSTNFDDNKDRPAKRQRLAATPEPSSKPKSKPKPSPLKPRHRVIPDSDAEDGDDLEHGHEVVELTHKTDLESALPDVSTDKEAIEEYETFKTSQASQIEEPGTEAPEERFGNRKWVRGKSSIYVDAFNLALETVLDEESHLFDEAEMNVFRQWRELEYEAQYFLVCGCGYVRLFLRKTATWHRIKNLGYHSDISDLDTAVAILQQMRELPTSSAEIEAHPGEVEPPAGMTLDNTFAFADKSEEEITTLEEASSLLKLDELKALAKDAKVQAQGKNKKDLLKALRRTSGKQVGLCYVGLKRSDTESSRRSSTSGMEAETPEEELVEDKTSDANRDVHFTRRIMKETGPCIRLSLAPLKLFERVHLVFYRSTEWTEKSLTTIILAKIARRNFPDFIVSRSANIFASRSSLHEFEASIRTQFRIDSILEFNGRPTEQGFQEMIDIFEEVYPRWQALVREEQQKEDGIYHSGEGAYLRRLSPAWVYTRIVHKATAVFARRKEHKREHDLLSELLNQHLFHHSRRGAWYQRKALLEEHYMAGVSHSDNRDDEAQKRHWKRVGLQTCEDGLQDNLVHIIHHYDLQKRVTKLEKSLKIAKRAQHDFTHVRLTKPVEVTVEGIRIQREQTLGTLSRRNSSPHPNPSKRGMKTIWIDPREDGECSVEEMCLSHYRNLGWKGYHSEGGIVRTLFAYLFFDVLFTYVPNVFQTPYQTCPLDLHTDAFYPSRMSEINRRLNEISNGDAASIIQRIYNEHHDRRTCVVGLDWTFAIEDLVEIAACFEGQALSTVCKVMAQEYGQRGGGVPDLFLWKVAEEEEEGKEGIKKGEVKFSEVKSENDRLSDTQRLWLHVLSGAGVKVELCGAVAKEVRLVD</sequence>
<evidence type="ECO:0000256" key="6">
    <source>
        <dbReference type="SAM" id="MobiDB-lite"/>
    </source>
</evidence>
<dbReference type="PANTHER" id="PTHR15749:SF4">
    <property type="entry name" value="FANCONI-ASSOCIATED NUCLEASE 1"/>
    <property type="match status" value="1"/>
</dbReference>
<dbReference type="AlphaFoldDB" id="A0A6G1K425"/>
<keyword evidence="1 5" id="KW-0540">Nuclease</keyword>
<keyword evidence="5" id="KW-0464">Manganese</keyword>
<comment type="cofactor">
    <cofactor evidence="5">
        <name>Mg(2+)</name>
        <dbReference type="ChEBI" id="CHEBI:18420"/>
    </cofactor>
    <cofactor evidence="5">
        <name>Mn(2+)</name>
        <dbReference type="ChEBI" id="CHEBI:29035"/>
    </cofactor>
</comment>
<dbReference type="GO" id="GO:0004528">
    <property type="term" value="F:phosphodiesterase I activity"/>
    <property type="evidence" value="ECO:0007669"/>
    <property type="project" value="UniProtKB-EC"/>
</dbReference>
<dbReference type="PANTHER" id="PTHR15749">
    <property type="entry name" value="FANCONI-ASSOCIATED NUCLEASE 1"/>
    <property type="match status" value="1"/>
</dbReference>
<comment type="similarity">
    <text evidence="5">Belongs to the FAN1 family.</text>
</comment>
<dbReference type="OrthoDB" id="76364at2759"/>
<dbReference type="GO" id="GO:0046872">
    <property type="term" value="F:metal ion binding"/>
    <property type="evidence" value="ECO:0007669"/>
    <property type="project" value="UniProtKB-KW"/>
</dbReference>
<reference evidence="8" key="1">
    <citation type="journal article" date="2020" name="Stud. Mycol.">
        <title>101 Dothideomycetes genomes: a test case for predicting lifestyles and emergence of pathogens.</title>
        <authorList>
            <person name="Haridas S."/>
            <person name="Albert R."/>
            <person name="Binder M."/>
            <person name="Bloem J."/>
            <person name="Labutti K."/>
            <person name="Salamov A."/>
            <person name="Andreopoulos B."/>
            <person name="Baker S."/>
            <person name="Barry K."/>
            <person name="Bills G."/>
            <person name="Bluhm B."/>
            <person name="Cannon C."/>
            <person name="Castanera R."/>
            <person name="Culley D."/>
            <person name="Daum C."/>
            <person name="Ezra D."/>
            <person name="Gonzalez J."/>
            <person name="Henrissat B."/>
            <person name="Kuo A."/>
            <person name="Liang C."/>
            <person name="Lipzen A."/>
            <person name="Lutzoni F."/>
            <person name="Magnuson J."/>
            <person name="Mondo S."/>
            <person name="Nolan M."/>
            <person name="Ohm R."/>
            <person name="Pangilinan J."/>
            <person name="Park H.-J."/>
            <person name="Ramirez L."/>
            <person name="Alfaro M."/>
            <person name="Sun H."/>
            <person name="Tritt A."/>
            <person name="Yoshinaga Y."/>
            <person name="Zwiers L.-H."/>
            <person name="Turgeon B."/>
            <person name="Goodwin S."/>
            <person name="Spatafora J."/>
            <person name="Crous P."/>
            <person name="Grigoriev I."/>
        </authorList>
    </citation>
    <scope>NUCLEOTIDE SEQUENCE</scope>
    <source>
        <strain evidence="8">CBS 279.74</strain>
    </source>
</reference>
<evidence type="ECO:0000313" key="9">
    <source>
        <dbReference type="Proteomes" id="UP000799428"/>
    </source>
</evidence>
<dbReference type="EC" id="3.1.4.1" evidence="5"/>
<name>A0A6G1K425_9PLEO</name>
<dbReference type="GO" id="GO:0036297">
    <property type="term" value="P:interstrand cross-link repair"/>
    <property type="evidence" value="ECO:0007669"/>
    <property type="project" value="InterPro"/>
</dbReference>
<proteinExistence type="inferred from homology"/>
<dbReference type="GO" id="GO:0008409">
    <property type="term" value="F:5'-3' exonuclease activity"/>
    <property type="evidence" value="ECO:0007669"/>
    <property type="project" value="TreeGrafter"/>
</dbReference>
<dbReference type="InterPro" id="IPR049132">
    <property type="entry name" value="FAN1-like_euk"/>
</dbReference>
<keyword evidence="4 5" id="KW-0460">Magnesium</keyword>
<evidence type="ECO:0000256" key="3">
    <source>
        <dbReference type="ARBA" id="ARBA00022801"/>
    </source>
</evidence>
<feature type="compositionally biased region" description="Basic and acidic residues" evidence="6">
    <location>
        <begin position="28"/>
        <end position="37"/>
    </location>
</feature>
<dbReference type="Proteomes" id="UP000799428">
    <property type="component" value="Unassembled WGS sequence"/>
</dbReference>
<dbReference type="GO" id="GO:0070336">
    <property type="term" value="F:flap-structured DNA binding"/>
    <property type="evidence" value="ECO:0007669"/>
    <property type="project" value="TreeGrafter"/>
</dbReference>
<dbReference type="GO" id="GO:0017108">
    <property type="term" value="F:5'-flap endonuclease activity"/>
    <property type="evidence" value="ECO:0007669"/>
    <property type="project" value="TreeGrafter"/>
</dbReference>
<comment type="function">
    <text evidence="5">Nuclease required for the repair of DNA interstrand cross-links (ICL). Acts as a 5'-3' exonuclease that anchors at a cut end of DNA and cleaves DNA successively at every third nucleotide, allowing to excise an ICL from one strand through flanking incisions.</text>
</comment>
<dbReference type="SMART" id="SM00990">
    <property type="entry name" value="VRR_NUC"/>
    <property type="match status" value="1"/>
</dbReference>
<dbReference type="GO" id="GO:0005634">
    <property type="term" value="C:nucleus"/>
    <property type="evidence" value="ECO:0007669"/>
    <property type="project" value="UniProtKB-SubCell"/>
</dbReference>
<comment type="subcellular location">
    <subcellularLocation>
        <location evidence="5">Nucleus</location>
    </subcellularLocation>
</comment>
<evidence type="ECO:0000313" key="8">
    <source>
        <dbReference type="EMBL" id="KAF2707629.1"/>
    </source>
</evidence>
<dbReference type="FunFam" id="3.40.1350.10:FF:000009">
    <property type="entry name" value="Fanconi-associated nuclease"/>
    <property type="match status" value="1"/>
</dbReference>
<keyword evidence="5" id="KW-0234">DNA repair</keyword>
<organism evidence="8 9">
    <name type="scientific">Pleomassaria siparia CBS 279.74</name>
    <dbReference type="NCBI Taxonomy" id="1314801"/>
    <lineage>
        <taxon>Eukaryota</taxon>
        <taxon>Fungi</taxon>
        <taxon>Dikarya</taxon>
        <taxon>Ascomycota</taxon>
        <taxon>Pezizomycotina</taxon>
        <taxon>Dothideomycetes</taxon>
        <taxon>Pleosporomycetidae</taxon>
        <taxon>Pleosporales</taxon>
        <taxon>Pleomassariaceae</taxon>
        <taxon>Pleomassaria</taxon>
    </lineage>
</organism>
<feature type="domain" description="VRR-NUC" evidence="7">
    <location>
        <begin position="755"/>
        <end position="881"/>
    </location>
</feature>
<evidence type="ECO:0000259" key="7">
    <source>
        <dbReference type="SMART" id="SM00990"/>
    </source>
</evidence>
<feature type="compositionally biased region" description="Polar residues" evidence="6">
    <location>
        <begin position="1"/>
        <end position="16"/>
    </location>
</feature>
<gene>
    <name evidence="8" type="ORF">K504DRAFT_410102</name>
</gene>
<keyword evidence="3 5" id="KW-0378">Hydrolase</keyword>
<comment type="catalytic activity">
    <reaction evidence="5">
        <text>Hydrolytically removes 5'-nucleotides successively from the 3'-hydroxy termini of 3'-hydroxy-terminated oligonucleotides.</text>
        <dbReference type="EC" id="3.1.4.1"/>
    </reaction>
</comment>